<feature type="region of interest" description="Disordered" evidence="4">
    <location>
        <begin position="1077"/>
        <end position="1101"/>
    </location>
</feature>
<dbReference type="InterPro" id="IPR001377">
    <property type="entry name" value="Ribosomal_eS6"/>
</dbReference>
<dbReference type="HAMAP" id="MF_00512">
    <property type="entry name" value="Ribosomal_eS6"/>
    <property type="match status" value="1"/>
</dbReference>
<dbReference type="AlphaFoldDB" id="A0A2P6V8S7"/>
<evidence type="ECO:0000313" key="6">
    <source>
        <dbReference type="EMBL" id="PSC70483.1"/>
    </source>
</evidence>
<evidence type="ECO:0000313" key="7">
    <source>
        <dbReference type="Proteomes" id="UP000239649"/>
    </source>
</evidence>
<name>A0A2P6V8S7_9CHLO</name>
<dbReference type="InterPro" id="IPR001584">
    <property type="entry name" value="Integrase_cat-core"/>
</dbReference>
<dbReference type="PROSITE" id="PS50994">
    <property type="entry name" value="INTEGRASE"/>
    <property type="match status" value="2"/>
</dbReference>
<dbReference type="GO" id="GO:1990904">
    <property type="term" value="C:ribonucleoprotein complex"/>
    <property type="evidence" value="ECO:0007669"/>
    <property type="project" value="UniProtKB-KW"/>
</dbReference>
<reference evidence="6 7" key="1">
    <citation type="journal article" date="2018" name="Plant J.">
        <title>Genome sequences of Chlorella sorokiniana UTEX 1602 and Micractinium conductrix SAG 241.80: implications to maltose excretion by a green alga.</title>
        <authorList>
            <person name="Arriola M.B."/>
            <person name="Velmurugan N."/>
            <person name="Zhang Y."/>
            <person name="Plunkett M.H."/>
            <person name="Hondzo H."/>
            <person name="Barney B.M."/>
        </authorList>
    </citation>
    <scope>NUCLEOTIDE SEQUENCE [LARGE SCALE GENOMIC DNA]</scope>
    <source>
        <strain evidence="6 7">SAG 241.80</strain>
    </source>
</reference>
<keyword evidence="2" id="KW-0689">Ribosomal protein</keyword>
<feature type="domain" description="Integrase catalytic" evidence="5">
    <location>
        <begin position="394"/>
        <end position="560"/>
    </location>
</feature>
<organism evidence="6 7">
    <name type="scientific">Micractinium conductrix</name>
    <dbReference type="NCBI Taxonomy" id="554055"/>
    <lineage>
        <taxon>Eukaryota</taxon>
        <taxon>Viridiplantae</taxon>
        <taxon>Chlorophyta</taxon>
        <taxon>core chlorophytes</taxon>
        <taxon>Trebouxiophyceae</taxon>
        <taxon>Chlorellales</taxon>
        <taxon>Chlorellaceae</taxon>
        <taxon>Chlorella clade</taxon>
        <taxon>Micractinium</taxon>
    </lineage>
</organism>
<dbReference type="OrthoDB" id="496369at2759"/>
<evidence type="ECO:0000256" key="1">
    <source>
        <dbReference type="ARBA" id="ARBA00009312"/>
    </source>
</evidence>
<dbReference type="Proteomes" id="UP000239649">
    <property type="component" value="Unassembled WGS sequence"/>
</dbReference>
<feature type="compositionally biased region" description="Basic and acidic residues" evidence="4">
    <location>
        <begin position="1077"/>
        <end position="1086"/>
    </location>
</feature>
<keyword evidence="7" id="KW-1185">Reference proteome</keyword>
<evidence type="ECO:0000256" key="4">
    <source>
        <dbReference type="SAM" id="MobiDB-lite"/>
    </source>
</evidence>
<dbReference type="InterPro" id="IPR036397">
    <property type="entry name" value="RNaseH_sf"/>
</dbReference>
<dbReference type="InterPro" id="IPR018282">
    <property type="entry name" value="Ribosomal_eS6_CS"/>
</dbReference>
<evidence type="ECO:0000256" key="3">
    <source>
        <dbReference type="ARBA" id="ARBA00023274"/>
    </source>
</evidence>
<evidence type="ECO:0000259" key="5">
    <source>
        <dbReference type="PROSITE" id="PS50994"/>
    </source>
</evidence>
<sequence length="1101" mass="121507">MRTQVPAKLQTDNGLEFCGKEVKELCELFNPKELSNRLLRQFHLEKTIDGKEVLLRSVSRNDELGIAVSRKVLVVAAEEVPAFFAKHHGIQGQGWNSPARLFHHLHHAVPTQLMPAPGGQPRLVHGAEGFTVETAKAWCTECPVRADMAAKKPAEKRVVHPIVAIMTLMHLAISSAAGLQCLETAVKLADLIDLGAGRDERYRYVLVVIDVFSRYCWLYPLASKTTIGVARHLYFQFMRTQVPAKLQTDNGLEFCGKEVKELCELFNPKELSNRLLRQFHLEKTIDGKEVLLRSVSRNDELGIAVSRKVLVVAAEEVPAFFAKHHGIQGQGWNSPARLFHHLHHAVPTQLMPAPGGQPRLVHGAEGFTVETAKAWCTECPVRADMAAKKPAEKRVVHPIVAIMTLMHLAADLIDLGAGRDERYRYVLVVIDVFSRYCWLYPLASKTTIGVARHLYFQFMRTQVPAKLQTDNGLEFCGKEVKELCELFNVRHAKSMPGHPETNGCVERKNRELKNKIRALLMACPLFDWAFHVLTVMQMVNNSPTSALGGMAPTKALFGTLPSNMNLPLLDDIVRLLGFTSSAEANDADTPPAPATRKGSAAQPKRRRTLSELVLPSDSEDEASDDAALDEATLQIAATASPLGRRSTRTNAGGRLSQLVADELLDEAGEVPTRALPQRATAMRSPSGKRRAATSLLDQLAAIAAECDAADELDKVDDSSDGAGTSADAEAAAILTAHHGAHQEQVLALHVRNRQRIRSQGGKGGAEFDIGDAVLLKPASMGKVGTSTIQRKRLTCRVVGVAEQTGKYHLRCNTGLLKGTYGGGEVLRPAPAESAAELNFAADADSSEAPLVTLTAALNIAYPSTGCQKKLEIEDDSKLRAFYDKRVSQEVDGECLGEEFKGYVFKIMGGQDKQGFPMKQGVLTNGRVQVLMSPGDQCFRGYSRRNGERRRKSVRGCIVSQDLSVLNLVIVKKGEQELPGLTDEEKPRQRGPKRASKIRKMFNLTKDDDVRHYVKIYGKKVEKNGKTSVKCPKIQRLVTPQVLQRKRRRAAIKKERITRKKAEASDYHKLLVTRLKEQRERRSESLAKKRAVRMASVASKEA</sequence>
<comment type="similarity">
    <text evidence="1">Belongs to the eukaryotic ribosomal protein eS6 family.</text>
</comment>
<dbReference type="GO" id="GO:0003676">
    <property type="term" value="F:nucleic acid binding"/>
    <property type="evidence" value="ECO:0007669"/>
    <property type="project" value="InterPro"/>
</dbReference>
<accession>A0A2P6V8S7</accession>
<dbReference type="SMART" id="SM01405">
    <property type="entry name" value="Ribosomal_S6e"/>
    <property type="match status" value="1"/>
</dbReference>
<dbReference type="SUPFAM" id="SSF53098">
    <property type="entry name" value="Ribonuclease H-like"/>
    <property type="match status" value="2"/>
</dbReference>
<dbReference type="PROSITE" id="PS00578">
    <property type="entry name" value="RIBOSOMAL_S6E"/>
    <property type="match status" value="1"/>
</dbReference>
<dbReference type="GO" id="GO:0005840">
    <property type="term" value="C:ribosome"/>
    <property type="evidence" value="ECO:0007669"/>
    <property type="project" value="UniProtKB-KW"/>
</dbReference>
<dbReference type="STRING" id="554055.A0A2P6V8S7"/>
<dbReference type="Pfam" id="PF00665">
    <property type="entry name" value="rve"/>
    <property type="match status" value="2"/>
</dbReference>
<dbReference type="InterPro" id="IPR020924">
    <property type="entry name" value="Ribosomal_eS6_arc"/>
</dbReference>
<feature type="region of interest" description="Disordered" evidence="4">
    <location>
        <begin position="583"/>
        <end position="625"/>
    </location>
</feature>
<comment type="caution">
    <text evidence="6">The sequence shown here is derived from an EMBL/GenBank/DDBJ whole genome shotgun (WGS) entry which is preliminary data.</text>
</comment>
<dbReference type="InterPro" id="IPR012337">
    <property type="entry name" value="RNaseH-like_sf"/>
</dbReference>
<dbReference type="PANTHER" id="PTHR11502">
    <property type="entry name" value="40S RIBOSOMAL PROTEIN S6"/>
    <property type="match status" value="1"/>
</dbReference>
<dbReference type="Pfam" id="PF01092">
    <property type="entry name" value="Ribosomal_S6e"/>
    <property type="match status" value="1"/>
</dbReference>
<gene>
    <name evidence="6" type="ORF">C2E20_6208</name>
</gene>
<dbReference type="GO" id="GO:0003735">
    <property type="term" value="F:structural constituent of ribosome"/>
    <property type="evidence" value="ECO:0007669"/>
    <property type="project" value="InterPro"/>
</dbReference>
<proteinExistence type="inferred from homology"/>
<dbReference type="GO" id="GO:0006412">
    <property type="term" value="P:translation"/>
    <property type="evidence" value="ECO:0007669"/>
    <property type="project" value="InterPro"/>
</dbReference>
<dbReference type="Gene3D" id="3.30.420.10">
    <property type="entry name" value="Ribonuclease H-like superfamily/Ribonuclease H"/>
    <property type="match status" value="2"/>
</dbReference>
<dbReference type="GO" id="GO:0015074">
    <property type="term" value="P:DNA integration"/>
    <property type="evidence" value="ECO:0007669"/>
    <property type="project" value="InterPro"/>
</dbReference>
<dbReference type="Gene3D" id="1.20.5.2650">
    <property type="match status" value="1"/>
</dbReference>
<protein>
    <submittedName>
        <fullName evidence="6">40S ribosomal S6-like</fullName>
    </submittedName>
</protein>
<feature type="domain" description="Integrase catalytic" evidence="5">
    <location>
        <begin position="179"/>
        <end position="267"/>
    </location>
</feature>
<evidence type="ECO:0000256" key="2">
    <source>
        <dbReference type="ARBA" id="ARBA00022980"/>
    </source>
</evidence>
<dbReference type="EMBL" id="LHPF02000020">
    <property type="protein sequence ID" value="PSC70483.1"/>
    <property type="molecule type" value="Genomic_DNA"/>
</dbReference>
<keyword evidence="3" id="KW-0687">Ribonucleoprotein</keyword>